<keyword evidence="1" id="KW-0812">Transmembrane</keyword>
<evidence type="ECO:0000256" key="1">
    <source>
        <dbReference type="SAM" id="Phobius"/>
    </source>
</evidence>
<organism evidence="2 3">
    <name type="scientific">Leptospira mayottensis</name>
    <dbReference type="NCBI Taxonomy" id="1137606"/>
    <lineage>
        <taxon>Bacteria</taxon>
        <taxon>Pseudomonadati</taxon>
        <taxon>Spirochaetota</taxon>
        <taxon>Spirochaetia</taxon>
        <taxon>Leptospirales</taxon>
        <taxon>Leptospiraceae</taxon>
        <taxon>Leptospira</taxon>
    </lineage>
</organism>
<feature type="transmembrane region" description="Helical" evidence="1">
    <location>
        <begin position="6"/>
        <end position="24"/>
    </location>
</feature>
<evidence type="ECO:0000313" key="2">
    <source>
        <dbReference type="EMBL" id="AXR65670.1"/>
    </source>
</evidence>
<keyword evidence="3" id="KW-1185">Reference proteome</keyword>
<keyword evidence="1" id="KW-0472">Membrane</keyword>
<dbReference type="EMBL" id="CP030144">
    <property type="protein sequence ID" value="AXR65670.1"/>
    <property type="molecule type" value="Genomic_DNA"/>
</dbReference>
<proteinExistence type="predicted"/>
<keyword evidence="1" id="KW-1133">Transmembrane helix</keyword>
<evidence type="ECO:0008006" key="4">
    <source>
        <dbReference type="Google" id="ProtNLM"/>
    </source>
</evidence>
<evidence type="ECO:0000313" key="3">
    <source>
        <dbReference type="Proteomes" id="UP000258889"/>
    </source>
</evidence>
<reference evidence="2 3" key="1">
    <citation type="submission" date="2018-09" db="EMBL/GenBank/DDBJ databases">
        <title>Complete Genome sequences of three Leptospira mayottensis isolates obtained from Tenrecid mammals endemic to the Malagasy region.</title>
        <authorList>
            <person name="Cordonin C."/>
            <person name="Toty C."/>
        </authorList>
    </citation>
    <scope>NUCLEOTIDE SEQUENCE [LARGE SCALE GENOMIC DNA]</scope>
    <source>
        <strain evidence="2 3">MDI222</strain>
    </source>
</reference>
<gene>
    <name evidence="2" type="ORF">DQM28_17095</name>
</gene>
<dbReference type="Proteomes" id="UP000258889">
    <property type="component" value="Chromosome i"/>
</dbReference>
<accession>A0ABN5NV02</accession>
<sequence length="72" mass="8843">MQEFKIILNRGIIGYPISFVYLNLRMKFSLFTKRYKFRRTYMKKHSTFFSIGKKDLANLRFSCDCRMDMPLW</sequence>
<name>A0ABN5NV02_9LEPT</name>
<protein>
    <recommendedName>
        <fullName evidence="4">DUF1564 family protein</fullName>
    </recommendedName>
</protein>